<evidence type="ECO:0000313" key="1">
    <source>
        <dbReference type="EMBL" id="KDN23221.1"/>
    </source>
</evidence>
<keyword evidence="2" id="KW-1185">Reference proteome</keyword>
<dbReference type="AlphaFoldDB" id="A0A066U708"/>
<evidence type="ECO:0000313" key="2">
    <source>
        <dbReference type="Proteomes" id="UP000027345"/>
    </source>
</evidence>
<protein>
    <submittedName>
        <fullName evidence="1">Uncharacterized protein</fullName>
    </submittedName>
</protein>
<gene>
    <name evidence="1" type="ORF">DV20_05750</name>
</gene>
<organism evidence="1 2">
    <name type="scientific">Amycolatopsis rifamycinica</name>
    <dbReference type="NCBI Taxonomy" id="287986"/>
    <lineage>
        <taxon>Bacteria</taxon>
        <taxon>Bacillati</taxon>
        <taxon>Actinomycetota</taxon>
        <taxon>Actinomycetes</taxon>
        <taxon>Pseudonocardiales</taxon>
        <taxon>Pseudonocardiaceae</taxon>
        <taxon>Amycolatopsis</taxon>
    </lineage>
</organism>
<dbReference type="OrthoDB" id="3624227at2"/>
<reference evidence="1 2" key="1">
    <citation type="submission" date="2014-05" db="EMBL/GenBank/DDBJ databases">
        <title>Draft genome sequence of Amycolatopsis rifamycinica DSM 46095.</title>
        <authorList>
            <person name="Lal R."/>
            <person name="Saxena A."/>
            <person name="Kumari R."/>
            <person name="Mukherjee U."/>
            <person name="Singh P."/>
            <person name="Sangwan N."/>
            <person name="Mahato N.K."/>
        </authorList>
    </citation>
    <scope>NUCLEOTIDE SEQUENCE [LARGE SCALE GENOMIC DNA]</scope>
    <source>
        <strain evidence="1 2">DSM 46095</strain>
    </source>
</reference>
<dbReference type="RefSeq" id="WP_043776935.1">
    <property type="nucleotide sequence ID" value="NZ_JMQI01000011.1"/>
</dbReference>
<dbReference type="Proteomes" id="UP000027345">
    <property type="component" value="Unassembled WGS sequence"/>
</dbReference>
<proteinExistence type="predicted"/>
<sequence length="203" mass="21670">MSLATIPATVPAPAPQAAADDEPFYPPPAATMTVALAKQMAGTAYHEASQRVVRLARQLLPQAVCPDDRMRLLFLYAAEETYLAGVFPAVHPQHPERWQTGVTAHQLTGELAAMIAHAEEAIAAGHPYRPGGFETDTEPYLAQAMAYYVTDPNPMGRAGVLDTLAQHLRTRGFPPRAVELVADVAAGLRVTAIGGNRPLPGTQ</sequence>
<dbReference type="STRING" id="287986.DV20_05750"/>
<name>A0A066U708_9PSEU</name>
<dbReference type="EMBL" id="JMQI01000011">
    <property type="protein sequence ID" value="KDN23221.1"/>
    <property type="molecule type" value="Genomic_DNA"/>
</dbReference>
<comment type="caution">
    <text evidence="1">The sequence shown here is derived from an EMBL/GenBank/DDBJ whole genome shotgun (WGS) entry which is preliminary data.</text>
</comment>
<accession>A0A066U708</accession>